<name>A0ABQ2IXI2_9ACTN</name>
<dbReference type="Proteomes" id="UP000600080">
    <property type="component" value="Unassembled WGS sequence"/>
</dbReference>
<proteinExistence type="predicted"/>
<comment type="caution">
    <text evidence="2">The sequence shown here is derived from an EMBL/GenBank/DDBJ whole genome shotgun (WGS) entry which is preliminary data.</text>
</comment>
<protein>
    <submittedName>
        <fullName evidence="2">Uncharacterized protein</fullName>
    </submittedName>
</protein>
<evidence type="ECO:0000313" key="3">
    <source>
        <dbReference type="Proteomes" id="UP000600080"/>
    </source>
</evidence>
<gene>
    <name evidence="2" type="ORF">GCM10012285_05920</name>
</gene>
<evidence type="ECO:0000256" key="1">
    <source>
        <dbReference type="SAM" id="MobiDB-lite"/>
    </source>
</evidence>
<evidence type="ECO:0000313" key="2">
    <source>
        <dbReference type="EMBL" id="GGN34088.1"/>
    </source>
</evidence>
<feature type="compositionally biased region" description="Pro residues" evidence="1">
    <location>
        <begin position="1"/>
        <end position="10"/>
    </location>
</feature>
<feature type="region of interest" description="Disordered" evidence="1">
    <location>
        <begin position="1"/>
        <end position="26"/>
    </location>
</feature>
<feature type="region of interest" description="Disordered" evidence="1">
    <location>
        <begin position="45"/>
        <end position="65"/>
    </location>
</feature>
<reference evidence="3" key="1">
    <citation type="journal article" date="2019" name="Int. J. Syst. Evol. Microbiol.">
        <title>The Global Catalogue of Microorganisms (GCM) 10K type strain sequencing project: providing services to taxonomists for standard genome sequencing and annotation.</title>
        <authorList>
            <consortium name="The Broad Institute Genomics Platform"/>
            <consortium name="The Broad Institute Genome Sequencing Center for Infectious Disease"/>
            <person name="Wu L."/>
            <person name="Ma J."/>
        </authorList>
    </citation>
    <scope>NUCLEOTIDE SEQUENCE [LARGE SCALE GENOMIC DNA]</scope>
    <source>
        <strain evidence="3">CGMCC 4.7323</strain>
    </source>
</reference>
<sequence>MDMARHPPPFGGRLPTLRTPHPLGHGGLRAGVMTVRHRPRAAPRTIAVPPGQVGHPRPFSAPCDTTILRTV</sequence>
<keyword evidence="3" id="KW-1185">Reference proteome</keyword>
<accession>A0ABQ2IXI2</accession>
<organism evidence="2 3">
    <name type="scientific">Streptomyces kronopolitis</name>
    <dbReference type="NCBI Taxonomy" id="1612435"/>
    <lineage>
        <taxon>Bacteria</taxon>
        <taxon>Bacillati</taxon>
        <taxon>Actinomycetota</taxon>
        <taxon>Actinomycetes</taxon>
        <taxon>Kitasatosporales</taxon>
        <taxon>Streptomycetaceae</taxon>
        <taxon>Streptomyces</taxon>
    </lineage>
</organism>
<dbReference type="EMBL" id="BMND01000002">
    <property type="protein sequence ID" value="GGN34088.1"/>
    <property type="molecule type" value="Genomic_DNA"/>
</dbReference>